<dbReference type="AlphaFoldDB" id="A8RG06"/>
<accession>A8RG06</accession>
<evidence type="ECO:0000313" key="1">
    <source>
        <dbReference type="EMBL" id="EDP19547.1"/>
    </source>
</evidence>
<sequence length="45" mass="5183">MCRKTFGAWQSGPYLPLVHHCGHRLLDGGKVINYTKFKCAKNRIH</sequence>
<comment type="caution">
    <text evidence="1">The sequence shown here is derived from an EMBL/GenBank/DDBJ whole genome shotgun (WGS) entry which is preliminary data.</text>
</comment>
<organism evidence="1 2">
    <name type="scientific">Enterocloster bolteae (strain ATCC BAA-613 / DSM 15670 / CCUG 46953 / JCM 12243 / WAL 16351)</name>
    <name type="common">Clostridium bolteae</name>
    <dbReference type="NCBI Taxonomy" id="411902"/>
    <lineage>
        <taxon>Bacteria</taxon>
        <taxon>Bacillati</taxon>
        <taxon>Bacillota</taxon>
        <taxon>Clostridia</taxon>
        <taxon>Lachnospirales</taxon>
        <taxon>Lachnospiraceae</taxon>
        <taxon>Enterocloster</taxon>
    </lineage>
</organism>
<evidence type="ECO:0000313" key="2">
    <source>
        <dbReference type="Proteomes" id="UP000005396"/>
    </source>
</evidence>
<proteinExistence type="predicted"/>
<name>A8RG06_ENTBW</name>
<reference evidence="1 2" key="1">
    <citation type="submission" date="2007-08" db="EMBL/GenBank/DDBJ databases">
        <authorList>
            <person name="Fulton L."/>
            <person name="Clifton S."/>
            <person name="Fulton B."/>
            <person name="Xu J."/>
            <person name="Minx P."/>
            <person name="Pepin K.H."/>
            <person name="Johnson M."/>
            <person name="Thiruvilangam P."/>
            <person name="Bhonagiri V."/>
            <person name="Nash W.E."/>
            <person name="Mardis E.R."/>
            <person name="Wilson R.K."/>
        </authorList>
    </citation>
    <scope>NUCLEOTIDE SEQUENCE [LARGE SCALE GENOMIC DNA]</scope>
    <source>
        <strain evidence="2">ATCC BAA-613 / DSM 15670 / CCUG 46953 / JCM 12243 / WAL 16351</strain>
    </source>
</reference>
<gene>
    <name evidence="1" type="ORF">CLOBOL_00014</name>
</gene>
<dbReference type="PaxDb" id="411902-CLOBOL_00014"/>
<reference evidence="1 2" key="2">
    <citation type="submission" date="2007-09" db="EMBL/GenBank/DDBJ databases">
        <title>Draft genome sequence of Clostridium bolteae (ATCC BAA-613).</title>
        <authorList>
            <person name="Sudarsanam P."/>
            <person name="Ley R."/>
            <person name="Guruge J."/>
            <person name="Turnbaugh P.J."/>
            <person name="Mahowald M."/>
            <person name="Liep D."/>
            <person name="Gordon J."/>
        </authorList>
    </citation>
    <scope>NUCLEOTIDE SEQUENCE [LARGE SCALE GENOMIC DNA]</scope>
    <source>
        <strain evidence="2">ATCC BAA-613 / DSM 15670 / CCUG 46953 / JCM 12243 / WAL 16351</strain>
    </source>
</reference>
<dbReference type="Proteomes" id="UP000005396">
    <property type="component" value="Unassembled WGS sequence"/>
</dbReference>
<protein>
    <submittedName>
        <fullName evidence="1">Uncharacterized protein</fullName>
    </submittedName>
</protein>
<dbReference type="EMBL" id="ABCC02000001">
    <property type="protein sequence ID" value="EDP19547.1"/>
    <property type="molecule type" value="Genomic_DNA"/>
</dbReference>
<dbReference type="HOGENOM" id="CLU_3198031_0_0_9"/>